<dbReference type="InterPro" id="IPR003340">
    <property type="entry name" value="B3_DNA-bd"/>
</dbReference>
<protein>
    <recommendedName>
        <fullName evidence="6">TF-B3 domain-containing protein</fullName>
    </recommendedName>
</protein>
<dbReference type="CDD" id="cd10017">
    <property type="entry name" value="B3_DNA"/>
    <property type="match status" value="1"/>
</dbReference>
<proteinExistence type="predicted"/>
<keyword evidence="2" id="KW-0805">Transcription regulation</keyword>
<dbReference type="Gene3D" id="2.40.330.10">
    <property type="entry name" value="DNA-binding pseudobarrel domain"/>
    <property type="match status" value="1"/>
</dbReference>
<keyword evidence="5" id="KW-0539">Nucleus</keyword>
<evidence type="ECO:0000256" key="3">
    <source>
        <dbReference type="ARBA" id="ARBA00023125"/>
    </source>
</evidence>
<dbReference type="SMART" id="SM01019">
    <property type="entry name" value="B3"/>
    <property type="match status" value="1"/>
</dbReference>
<dbReference type="PANTHER" id="PTHR31391">
    <property type="entry name" value="B3 DOMAIN-CONTAINING PROTEIN OS11G0197600-RELATED"/>
    <property type="match status" value="1"/>
</dbReference>
<dbReference type="SUPFAM" id="SSF101936">
    <property type="entry name" value="DNA-binding pseudobarrel domain"/>
    <property type="match status" value="1"/>
</dbReference>
<dbReference type="Proteomes" id="UP001497457">
    <property type="component" value="Chromosome 14rd"/>
</dbReference>
<dbReference type="Pfam" id="PF02362">
    <property type="entry name" value="B3"/>
    <property type="match status" value="1"/>
</dbReference>
<gene>
    <name evidence="7" type="ORF">URODEC1_LOCUS22229</name>
</gene>
<evidence type="ECO:0000313" key="7">
    <source>
        <dbReference type="EMBL" id="CAL4923302.1"/>
    </source>
</evidence>
<evidence type="ECO:0000313" key="8">
    <source>
        <dbReference type="Proteomes" id="UP001497457"/>
    </source>
</evidence>
<feature type="domain" description="TF-B3" evidence="6">
    <location>
        <begin position="131"/>
        <end position="225"/>
    </location>
</feature>
<sequence>MVAASAYEARRQRQIEENKRRIEELGLRHLAAAVIPPQVKQLKVKHKARAPGAAAATALPRRSGCVANLPEQPDYRENIKKKIVIGPTAVERRAIKKKIVIGPTVVERRAIAKAKAKATELEGELGADYPTFVKTISQYSATANALVLPPQFCMMHLPEHSEVMTLVDEEDDEFDVQYYKGPSVRDCRIRSWRGFAIGHKLGDGDCLVFQLIQQRKFKVYIIRAGSYLKMTD</sequence>
<organism evidence="7 8">
    <name type="scientific">Urochloa decumbens</name>
    <dbReference type="NCBI Taxonomy" id="240449"/>
    <lineage>
        <taxon>Eukaryota</taxon>
        <taxon>Viridiplantae</taxon>
        <taxon>Streptophyta</taxon>
        <taxon>Embryophyta</taxon>
        <taxon>Tracheophyta</taxon>
        <taxon>Spermatophyta</taxon>
        <taxon>Magnoliopsida</taxon>
        <taxon>Liliopsida</taxon>
        <taxon>Poales</taxon>
        <taxon>Poaceae</taxon>
        <taxon>PACMAD clade</taxon>
        <taxon>Panicoideae</taxon>
        <taxon>Panicodae</taxon>
        <taxon>Paniceae</taxon>
        <taxon>Melinidinae</taxon>
        <taxon>Urochloa</taxon>
    </lineage>
</organism>
<dbReference type="PROSITE" id="PS50863">
    <property type="entry name" value="B3"/>
    <property type="match status" value="1"/>
</dbReference>
<keyword evidence="8" id="KW-1185">Reference proteome</keyword>
<name>A0ABC8XD21_9POAL</name>
<keyword evidence="4" id="KW-0804">Transcription</keyword>
<comment type="subcellular location">
    <subcellularLocation>
        <location evidence="1">Nucleus</location>
    </subcellularLocation>
</comment>
<evidence type="ECO:0000256" key="2">
    <source>
        <dbReference type="ARBA" id="ARBA00023015"/>
    </source>
</evidence>
<accession>A0ABC8XD21</accession>
<evidence type="ECO:0000256" key="5">
    <source>
        <dbReference type="ARBA" id="ARBA00023242"/>
    </source>
</evidence>
<dbReference type="PANTHER" id="PTHR31391:SF99">
    <property type="entry name" value="B3 DOMAIN-CONTAINING PROTEIN OS06G0194400"/>
    <property type="match status" value="1"/>
</dbReference>
<dbReference type="InterPro" id="IPR015300">
    <property type="entry name" value="DNA-bd_pseudobarrel_sf"/>
</dbReference>
<evidence type="ECO:0000256" key="4">
    <source>
        <dbReference type="ARBA" id="ARBA00023163"/>
    </source>
</evidence>
<dbReference type="GO" id="GO:0005634">
    <property type="term" value="C:nucleus"/>
    <property type="evidence" value="ECO:0007669"/>
    <property type="project" value="UniProtKB-SubCell"/>
</dbReference>
<dbReference type="EMBL" id="OZ075124">
    <property type="protein sequence ID" value="CAL4923302.1"/>
    <property type="molecule type" value="Genomic_DNA"/>
</dbReference>
<dbReference type="InterPro" id="IPR044837">
    <property type="entry name" value="REM16-like"/>
</dbReference>
<evidence type="ECO:0000256" key="1">
    <source>
        <dbReference type="ARBA" id="ARBA00004123"/>
    </source>
</evidence>
<reference evidence="7" key="1">
    <citation type="submission" date="2024-10" db="EMBL/GenBank/DDBJ databases">
        <authorList>
            <person name="Ryan C."/>
        </authorList>
    </citation>
    <scope>NUCLEOTIDE SEQUENCE [LARGE SCALE GENOMIC DNA]</scope>
</reference>
<evidence type="ECO:0000259" key="6">
    <source>
        <dbReference type="PROSITE" id="PS50863"/>
    </source>
</evidence>
<dbReference type="AlphaFoldDB" id="A0ABC8XD21"/>
<dbReference type="GO" id="GO:0003677">
    <property type="term" value="F:DNA binding"/>
    <property type="evidence" value="ECO:0007669"/>
    <property type="project" value="UniProtKB-KW"/>
</dbReference>
<keyword evidence="3" id="KW-0238">DNA-binding</keyword>